<dbReference type="Proteomes" id="UP000019486">
    <property type="component" value="Unassembled WGS sequence"/>
</dbReference>
<dbReference type="AlphaFoldDB" id="W9GZQ0"/>
<evidence type="ECO:0000256" key="2">
    <source>
        <dbReference type="SAM" id="MobiDB-lite"/>
    </source>
</evidence>
<feature type="binding site" evidence="1">
    <location>
        <position position="180"/>
    </location>
    <ligand>
        <name>Zn(2+)</name>
        <dbReference type="ChEBI" id="CHEBI:29105"/>
        <note>catalytic</note>
    </ligand>
</feature>
<evidence type="ECO:0000313" key="4">
    <source>
        <dbReference type="EMBL" id="EWY36963.1"/>
    </source>
</evidence>
<dbReference type="InterPro" id="IPR034035">
    <property type="entry name" value="Astacin-like_dom"/>
</dbReference>
<evidence type="ECO:0000256" key="1">
    <source>
        <dbReference type="PROSITE-ProRule" id="PRU01211"/>
    </source>
</evidence>
<name>W9GZQ0_9PROT</name>
<dbReference type="SUPFAM" id="SSF55486">
    <property type="entry name" value="Metalloproteases ('zincins'), catalytic domain"/>
    <property type="match status" value="1"/>
</dbReference>
<feature type="active site" evidence="1">
    <location>
        <position position="181"/>
    </location>
</feature>
<sequence length="280" mass="31460">MTDQHKHGYLVGGEVHRAFIKPQHDKPWTAVQYAAVEVDDYEHVTDEDQQPGKKTLAVCEGCIILGTHADMKATADHLLANPSQLETNEVMGSAIIGDRYRWKNGKIPFRIHPALRDQYRVYDAIKHWHEMTPIRLEPHSAGSDYVEFVPGSGCASAVGRQGGRQEIIVGPGCTTGNLIHEIGHTVGLWHEQSRIDRDAWVEILWSNMDPRYSHNFEQHITDGIDLNYYDYGSIMHYPSNAFSRNGQPTIRPRRNGPEMGQRSGLSVGDIAAVRAICSRI</sequence>
<keyword evidence="1" id="KW-0482">Metalloprotease</keyword>
<dbReference type="OrthoDB" id="8455098at2"/>
<keyword evidence="1" id="KW-0479">Metal-binding</keyword>
<dbReference type="PATRIC" id="fig|1385369.3.peg.6055"/>
<keyword evidence="1" id="KW-0862">Zinc</keyword>
<feature type="binding site" evidence="1">
    <location>
        <position position="184"/>
    </location>
    <ligand>
        <name>Zn(2+)</name>
        <dbReference type="ChEBI" id="CHEBI:29105"/>
        <note>catalytic</note>
    </ligand>
</feature>
<dbReference type="Pfam" id="PF01400">
    <property type="entry name" value="Astacin"/>
    <property type="match status" value="1"/>
</dbReference>
<dbReference type="GO" id="GO:0008270">
    <property type="term" value="F:zinc ion binding"/>
    <property type="evidence" value="ECO:0007669"/>
    <property type="project" value="UniProtKB-UniRule"/>
</dbReference>
<dbReference type="PANTHER" id="PTHR10127">
    <property type="entry name" value="DISCOIDIN, CUB, EGF, LAMININ , AND ZINC METALLOPROTEASE DOMAIN CONTAINING"/>
    <property type="match status" value="1"/>
</dbReference>
<evidence type="ECO:0000259" key="3">
    <source>
        <dbReference type="PROSITE" id="PS51864"/>
    </source>
</evidence>
<gene>
    <name evidence="4" type="ORF">N825_22895</name>
</gene>
<dbReference type="InterPro" id="IPR024079">
    <property type="entry name" value="MetalloPept_cat_dom_sf"/>
</dbReference>
<dbReference type="InterPro" id="IPR006026">
    <property type="entry name" value="Peptidase_Metallo"/>
</dbReference>
<keyword evidence="1" id="KW-0645">Protease</keyword>
<evidence type="ECO:0000313" key="5">
    <source>
        <dbReference type="Proteomes" id="UP000019486"/>
    </source>
</evidence>
<reference evidence="4 5" key="1">
    <citation type="submission" date="2013-08" db="EMBL/GenBank/DDBJ databases">
        <title>The genome sequence of Skermanella stibiiresistens.</title>
        <authorList>
            <person name="Zhu W."/>
            <person name="Wang G."/>
        </authorList>
    </citation>
    <scope>NUCLEOTIDE SEQUENCE [LARGE SCALE GENOMIC DNA]</scope>
    <source>
        <strain evidence="4 5">SB22</strain>
    </source>
</reference>
<protein>
    <recommendedName>
        <fullName evidence="3">Peptidase M12A domain-containing protein</fullName>
    </recommendedName>
</protein>
<organism evidence="4 5">
    <name type="scientific">Skermanella stibiiresistens SB22</name>
    <dbReference type="NCBI Taxonomy" id="1385369"/>
    <lineage>
        <taxon>Bacteria</taxon>
        <taxon>Pseudomonadati</taxon>
        <taxon>Pseudomonadota</taxon>
        <taxon>Alphaproteobacteria</taxon>
        <taxon>Rhodospirillales</taxon>
        <taxon>Azospirillaceae</taxon>
        <taxon>Skermanella</taxon>
    </lineage>
</organism>
<dbReference type="STRING" id="1385369.N825_22895"/>
<comment type="cofactor">
    <cofactor evidence="1">
        <name>Zn(2+)</name>
        <dbReference type="ChEBI" id="CHEBI:29105"/>
    </cofactor>
    <text evidence="1">Binds 1 zinc ion per subunit.</text>
</comment>
<comment type="caution">
    <text evidence="4">The sequence shown here is derived from an EMBL/GenBank/DDBJ whole genome shotgun (WGS) entry which is preliminary data.</text>
</comment>
<dbReference type="RefSeq" id="WP_051513522.1">
    <property type="nucleotide sequence ID" value="NZ_AVFL01000033.1"/>
</dbReference>
<dbReference type="GO" id="GO:0006508">
    <property type="term" value="P:proteolysis"/>
    <property type="evidence" value="ECO:0007669"/>
    <property type="project" value="UniProtKB-KW"/>
</dbReference>
<proteinExistence type="predicted"/>
<dbReference type="PROSITE" id="PS51864">
    <property type="entry name" value="ASTACIN"/>
    <property type="match status" value="1"/>
</dbReference>
<feature type="region of interest" description="Disordered" evidence="2">
    <location>
        <begin position="243"/>
        <end position="263"/>
    </location>
</feature>
<dbReference type="InterPro" id="IPR001506">
    <property type="entry name" value="Peptidase_M12A"/>
</dbReference>
<accession>W9GZQ0</accession>
<dbReference type="PANTHER" id="PTHR10127:SF850">
    <property type="entry name" value="METALLOENDOPEPTIDASE"/>
    <property type="match status" value="1"/>
</dbReference>
<keyword evidence="5" id="KW-1185">Reference proteome</keyword>
<dbReference type="Gene3D" id="3.40.390.10">
    <property type="entry name" value="Collagenase (Catalytic Domain)"/>
    <property type="match status" value="1"/>
</dbReference>
<feature type="domain" description="Peptidase M12A" evidence="3">
    <location>
        <begin position="93"/>
        <end position="280"/>
    </location>
</feature>
<dbReference type="CDD" id="cd04280">
    <property type="entry name" value="ZnMc_astacin_like"/>
    <property type="match status" value="1"/>
</dbReference>
<dbReference type="PRINTS" id="PR00480">
    <property type="entry name" value="ASTACIN"/>
</dbReference>
<keyword evidence="1" id="KW-0378">Hydrolase</keyword>
<dbReference type="GO" id="GO:0004222">
    <property type="term" value="F:metalloendopeptidase activity"/>
    <property type="evidence" value="ECO:0007669"/>
    <property type="project" value="UniProtKB-UniRule"/>
</dbReference>
<dbReference type="SMART" id="SM00235">
    <property type="entry name" value="ZnMc"/>
    <property type="match status" value="1"/>
</dbReference>
<feature type="binding site" evidence="1">
    <location>
        <position position="190"/>
    </location>
    <ligand>
        <name>Zn(2+)</name>
        <dbReference type="ChEBI" id="CHEBI:29105"/>
        <note>catalytic</note>
    </ligand>
</feature>
<dbReference type="EMBL" id="AVFL01000033">
    <property type="protein sequence ID" value="EWY36963.1"/>
    <property type="molecule type" value="Genomic_DNA"/>
</dbReference>
<comment type="caution">
    <text evidence="1">Lacks conserved residue(s) required for the propagation of feature annotation.</text>
</comment>